<evidence type="ECO:0000313" key="3">
    <source>
        <dbReference type="Proteomes" id="UP001367508"/>
    </source>
</evidence>
<organism evidence="2 3">
    <name type="scientific">Canavalia gladiata</name>
    <name type="common">Sword bean</name>
    <name type="synonym">Dolichos gladiatus</name>
    <dbReference type="NCBI Taxonomy" id="3824"/>
    <lineage>
        <taxon>Eukaryota</taxon>
        <taxon>Viridiplantae</taxon>
        <taxon>Streptophyta</taxon>
        <taxon>Embryophyta</taxon>
        <taxon>Tracheophyta</taxon>
        <taxon>Spermatophyta</taxon>
        <taxon>Magnoliopsida</taxon>
        <taxon>eudicotyledons</taxon>
        <taxon>Gunneridae</taxon>
        <taxon>Pentapetalae</taxon>
        <taxon>rosids</taxon>
        <taxon>fabids</taxon>
        <taxon>Fabales</taxon>
        <taxon>Fabaceae</taxon>
        <taxon>Papilionoideae</taxon>
        <taxon>50 kb inversion clade</taxon>
        <taxon>NPAAA clade</taxon>
        <taxon>indigoferoid/millettioid clade</taxon>
        <taxon>Phaseoleae</taxon>
        <taxon>Canavalia</taxon>
    </lineage>
</organism>
<gene>
    <name evidence="2" type="ORF">VNO77_18774</name>
</gene>
<feature type="compositionally biased region" description="Basic and acidic residues" evidence="1">
    <location>
        <begin position="20"/>
        <end position="36"/>
    </location>
</feature>
<feature type="region of interest" description="Disordered" evidence="1">
    <location>
        <begin position="20"/>
        <end position="77"/>
    </location>
</feature>
<comment type="caution">
    <text evidence="2">The sequence shown here is derived from an EMBL/GenBank/DDBJ whole genome shotgun (WGS) entry which is preliminary data.</text>
</comment>
<evidence type="ECO:0000256" key="1">
    <source>
        <dbReference type="SAM" id="MobiDB-lite"/>
    </source>
</evidence>
<keyword evidence="3" id="KW-1185">Reference proteome</keyword>
<reference evidence="2 3" key="1">
    <citation type="submission" date="2024-01" db="EMBL/GenBank/DDBJ databases">
        <title>The genomes of 5 underutilized Papilionoideae crops provide insights into root nodulation and disease resistanc.</title>
        <authorList>
            <person name="Jiang F."/>
        </authorList>
    </citation>
    <scope>NUCLEOTIDE SEQUENCE [LARGE SCALE GENOMIC DNA]</scope>
    <source>
        <strain evidence="2">LVBAO_FW01</strain>
        <tissue evidence="2">Leaves</tissue>
    </source>
</reference>
<proteinExistence type="predicted"/>
<protein>
    <submittedName>
        <fullName evidence="2">Uncharacterized protein</fullName>
    </submittedName>
</protein>
<name>A0AAN9LLF0_CANGL</name>
<dbReference type="AlphaFoldDB" id="A0AAN9LLF0"/>
<dbReference type="Proteomes" id="UP001367508">
    <property type="component" value="Unassembled WGS sequence"/>
</dbReference>
<sequence>MVKSKVLACKEASSARRWRKEERVAKRWSNKAKEARSQAAQEEINARRQEEGRGKPCEEQSREKGTSGKACSEDDHSPSRLLQFSLRVEDRAKPLLINVKVRVRHLAQPCFWESGIQ</sequence>
<dbReference type="EMBL" id="JAYMYQ010000004">
    <property type="protein sequence ID" value="KAK7338172.1"/>
    <property type="molecule type" value="Genomic_DNA"/>
</dbReference>
<evidence type="ECO:0000313" key="2">
    <source>
        <dbReference type="EMBL" id="KAK7338172.1"/>
    </source>
</evidence>
<feature type="compositionally biased region" description="Basic and acidic residues" evidence="1">
    <location>
        <begin position="44"/>
        <end position="77"/>
    </location>
</feature>
<accession>A0AAN9LLF0</accession>